<dbReference type="EMBL" id="QZKU01000116">
    <property type="protein sequence ID" value="RJP17291.1"/>
    <property type="molecule type" value="Genomic_DNA"/>
</dbReference>
<evidence type="ECO:0000313" key="2">
    <source>
        <dbReference type="EMBL" id="RJP17291.1"/>
    </source>
</evidence>
<evidence type="ECO:0000256" key="1">
    <source>
        <dbReference type="SAM" id="MobiDB-lite"/>
    </source>
</evidence>
<gene>
    <name evidence="2" type="ORF">C4520_17030</name>
</gene>
<organism evidence="2 3">
    <name type="scientific">Abyssobacteria bacterium (strain SURF_5)</name>
    <dbReference type="NCBI Taxonomy" id="2093360"/>
    <lineage>
        <taxon>Bacteria</taxon>
        <taxon>Pseudomonadati</taxon>
        <taxon>Candidatus Hydrogenedentota</taxon>
        <taxon>Candidatus Abyssobacteria</taxon>
    </lineage>
</organism>
<comment type="caution">
    <text evidence="2">The sequence shown here is derived from an EMBL/GenBank/DDBJ whole genome shotgun (WGS) entry which is preliminary data.</text>
</comment>
<dbReference type="AlphaFoldDB" id="A0A3A4NPA6"/>
<evidence type="ECO:0000313" key="3">
    <source>
        <dbReference type="Proteomes" id="UP000265882"/>
    </source>
</evidence>
<accession>A0A3A4NPA6</accession>
<name>A0A3A4NPA6_ABYX5</name>
<proteinExistence type="predicted"/>
<dbReference type="Proteomes" id="UP000265882">
    <property type="component" value="Unassembled WGS sequence"/>
</dbReference>
<reference evidence="2 3" key="1">
    <citation type="journal article" date="2017" name="ISME J.">
        <title>Energy and carbon metabolisms in a deep terrestrial subsurface fluid microbial community.</title>
        <authorList>
            <person name="Momper L."/>
            <person name="Jungbluth S.P."/>
            <person name="Lee M.D."/>
            <person name="Amend J.P."/>
        </authorList>
    </citation>
    <scope>NUCLEOTIDE SEQUENCE [LARGE SCALE GENOMIC DNA]</scope>
    <source>
        <strain evidence="2">SURF_5</strain>
    </source>
</reference>
<sequence>MRDKIVFGTVYLEGEVIASRPEEVMRMIRREERIEQARNHCSRILDINSNGQKMKVQTVNSTLAIHIAKQLKKAYKGRMQIYRNTPGHRPRNKQSEGTVAVKWTQYP</sequence>
<protein>
    <submittedName>
        <fullName evidence="2">Uncharacterized protein</fullName>
    </submittedName>
</protein>
<feature type="region of interest" description="Disordered" evidence="1">
    <location>
        <begin position="83"/>
        <end position="107"/>
    </location>
</feature>